<proteinExistence type="predicted"/>
<protein>
    <submittedName>
        <fullName evidence="2">Uncharacterized protein</fullName>
    </submittedName>
</protein>
<sequence>MINFFGSGNARKIFEMMASARSNEKWRQVARIWIQDNLIQFIFAIAGAVAAIVRAAPS</sequence>
<organism evidence="2">
    <name type="scientific">candidate division CPR1 bacterium ADurb.Bin160</name>
    <dbReference type="NCBI Taxonomy" id="1852826"/>
    <lineage>
        <taxon>Bacteria</taxon>
        <taxon>candidate division CPR1</taxon>
    </lineage>
</organism>
<dbReference type="EMBL" id="MWDB01000001">
    <property type="protein sequence ID" value="OQB42615.1"/>
    <property type="molecule type" value="Genomic_DNA"/>
</dbReference>
<evidence type="ECO:0000313" key="2">
    <source>
        <dbReference type="EMBL" id="OQB42615.1"/>
    </source>
</evidence>
<accession>A0A1V5ZQN6</accession>
<reference evidence="2" key="1">
    <citation type="submission" date="2017-02" db="EMBL/GenBank/DDBJ databases">
        <title>Delving into the versatile metabolic prowess of the omnipresent phylum Bacteroidetes.</title>
        <authorList>
            <person name="Nobu M.K."/>
            <person name="Mei R."/>
            <person name="Narihiro T."/>
            <person name="Kuroda K."/>
            <person name="Liu W.-T."/>
        </authorList>
    </citation>
    <scope>NUCLEOTIDE SEQUENCE</scope>
    <source>
        <strain evidence="2">ADurb.Bin160</strain>
    </source>
</reference>
<evidence type="ECO:0000256" key="1">
    <source>
        <dbReference type="SAM" id="Phobius"/>
    </source>
</evidence>
<feature type="transmembrane region" description="Helical" evidence="1">
    <location>
        <begin position="38"/>
        <end position="56"/>
    </location>
</feature>
<comment type="caution">
    <text evidence="2">The sequence shown here is derived from an EMBL/GenBank/DDBJ whole genome shotgun (WGS) entry which is preliminary data.</text>
</comment>
<keyword evidence="1" id="KW-0812">Transmembrane</keyword>
<gene>
    <name evidence="2" type="ORF">BWY04_00051</name>
</gene>
<keyword evidence="1" id="KW-1133">Transmembrane helix</keyword>
<keyword evidence="1" id="KW-0472">Membrane</keyword>
<name>A0A1V5ZQN6_9BACT</name>
<dbReference type="AlphaFoldDB" id="A0A1V5ZQN6"/>
<dbReference type="Proteomes" id="UP000485621">
    <property type="component" value="Unassembled WGS sequence"/>
</dbReference>